<protein>
    <submittedName>
        <fullName evidence="1">DUF1428 domain-containing protein</fullName>
    </submittedName>
</protein>
<dbReference type="RefSeq" id="WP_121643925.1">
    <property type="nucleotide sequence ID" value="NZ_RCWN01000001.1"/>
</dbReference>
<evidence type="ECO:0000313" key="1">
    <source>
        <dbReference type="EMBL" id="RLQ86955.1"/>
    </source>
</evidence>
<dbReference type="SUPFAM" id="SSF54909">
    <property type="entry name" value="Dimeric alpha+beta barrel"/>
    <property type="match status" value="1"/>
</dbReference>
<keyword evidence="2" id="KW-1185">Reference proteome</keyword>
<sequence length="117" mass="13119">MTVVSGFVAAVPKANKDKFIAHAKAAAEVFKEHGALEIMENWELDVPDGESTSFPLAVKKNEDEDVVFSWIVWPDKNAADRAMEALMSDPRMDSETNPMPFDGKRMIWGFFDNIVKV</sequence>
<gene>
    <name evidence="1" type="ORF">D8780_00790</name>
</gene>
<dbReference type="AlphaFoldDB" id="A0A3L7J9A8"/>
<dbReference type="Gene3D" id="3.30.70.100">
    <property type="match status" value="1"/>
</dbReference>
<comment type="caution">
    <text evidence="1">The sequence shown here is derived from an EMBL/GenBank/DDBJ whole genome shotgun (WGS) entry which is preliminary data.</text>
</comment>
<dbReference type="Pfam" id="PF07237">
    <property type="entry name" value="DUF1428"/>
    <property type="match status" value="1"/>
</dbReference>
<dbReference type="PIRSF" id="PIRSF007028">
    <property type="entry name" value="UCP007028"/>
    <property type="match status" value="1"/>
</dbReference>
<dbReference type="InterPro" id="IPR011008">
    <property type="entry name" value="Dimeric_a/b-barrel"/>
</dbReference>
<evidence type="ECO:0000313" key="2">
    <source>
        <dbReference type="Proteomes" id="UP000281094"/>
    </source>
</evidence>
<dbReference type="InterPro" id="IPR009874">
    <property type="entry name" value="DUF1428"/>
</dbReference>
<proteinExistence type="predicted"/>
<name>A0A3L7J9A8_9HYPH</name>
<reference evidence="1 2" key="1">
    <citation type="submission" date="2018-10" db="EMBL/GenBank/DDBJ databases">
        <title>Notoacmeibacter sp. M2BS9Y-3-1, whole genome shotgun sequence.</title>
        <authorList>
            <person name="Tuo L."/>
        </authorList>
    </citation>
    <scope>NUCLEOTIDE SEQUENCE [LARGE SCALE GENOMIC DNA]</scope>
    <source>
        <strain evidence="1 2">M2BS9Y-3-1</strain>
    </source>
</reference>
<accession>A0A3L7J9A8</accession>
<dbReference type="Proteomes" id="UP000281094">
    <property type="component" value="Unassembled WGS sequence"/>
</dbReference>
<dbReference type="EMBL" id="RCWN01000001">
    <property type="protein sequence ID" value="RLQ86955.1"/>
    <property type="molecule type" value="Genomic_DNA"/>
</dbReference>
<organism evidence="1 2">
    <name type="scientific">Notoacmeibacter ruber</name>
    <dbReference type="NCBI Taxonomy" id="2670375"/>
    <lineage>
        <taxon>Bacteria</taxon>
        <taxon>Pseudomonadati</taxon>
        <taxon>Pseudomonadota</taxon>
        <taxon>Alphaproteobacteria</taxon>
        <taxon>Hyphomicrobiales</taxon>
        <taxon>Notoacmeibacteraceae</taxon>
        <taxon>Notoacmeibacter</taxon>
    </lineage>
</organism>